<accession>A0ABQ2VTY6</accession>
<name>A0ABQ2VTY6_9ACTN</name>
<organism evidence="1 2">
    <name type="scientific">Streptomyces gelaticus</name>
    <dbReference type="NCBI Taxonomy" id="285446"/>
    <lineage>
        <taxon>Bacteria</taxon>
        <taxon>Bacillati</taxon>
        <taxon>Actinomycetota</taxon>
        <taxon>Actinomycetes</taxon>
        <taxon>Kitasatosporales</taxon>
        <taxon>Streptomycetaceae</taxon>
        <taxon>Streptomyces</taxon>
    </lineage>
</organism>
<comment type="caution">
    <text evidence="1">The sequence shown here is derived from an EMBL/GenBank/DDBJ whole genome shotgun (WGS) entry which is preliminary data.</text>
</comment>
<keyword evidence="2" id="KW-1185">Reference proteome</keyword>
<evidence type="ECO:0000313" key="2">
    <source>
        <dbReference type="Proteomes" id="UP000660675"/>
    </source>
</evidence>
<proteinExistence type="predicted"/>
<dbReference type="Proteomes" id="UP000660675">
    <property type="component" value="Unassembled WGS sequence"/>
</dbReference>
<sequence>MRSDMNSNNCPYVAYPLRVMSSTLPPPGIRRARRRFATAAGAPAGEGGAMARHPWQGYRAIDSGLRNRVRAAGQPRA</sequence>
<protein>
    <submittedName>
        <fullName evidence="1">Uncharacterized protein</fullName>
    </submittedName>
</protein>
<gene>
    <name evidence="1" type="ORF">GCM10015535_13550</name>
</gene>
<reference evidence="2" key="1">
    <citation type="journal article" date="2019" name="Int. J. Syst. Evol. Microbiol.">
        <title>The Global Catalogue of Microorganisms (GCM) 10K type strain sequencing project: providing services to taxonomists for standard genome sequencing and annotation.</title>
        <authorList>
            <consortium name="The Broad Institute Genomics Platform"/>
            <consortium name="The Broad Institute Genome Sequencing Center for Infectious Disease"/>
            <person name="Wu L."/>
            <person name="Ma J."/>
        </authorList>
    </citation>
    <scope>NUCLEOTIDE SEQUENCE [LARGE SCALE GENOMIC DNA]</scope>
    <source>
        <strain evidence="2">JCM 4376</strain>
    </source>
</reference>
<dbReference type="EMBL" id="BMTF01000003">
    <property type="protein sequence ID" value="GGV78474.1"/>
    <property type="molecule type" value="Genomic_DNA"/>
</dbReference>
<evidence type="ECO:0000313" key="1">
    <source>
        <dbReference type="EMBL" id="GGV78474.1"/>
    </source>
</evidence>